<protein>
    <submittedName>
        <fullName evidence="2">Unnamed protein product</fullName>
    </submittedName>
</protein>
<feature type="compositionally biased region" description="Basic and acidic residues" evidence="1">
    <location>
        <begin position="214"/>
        <end position="227"/>
    </location>
</feature>
<keyword evidence="3" id="KW-1185">Reference proteome</keyword>
<dbReference type="EMBL" id="BSXT01001134">
    <property type="protein sequence ID" value="GMF39109.1"/>
    <property type="molecule type" value="Genomic_DNA"/>
</dbReference>
<feature type="compositionally biased region" description="Polar residues" evidence="1">
    <location>
        <begin position="341"/>
        <end position="355"/>
    </location>
</feature>
<feature type="region of interest" description="Disordered" evidence="1">
    <location>
        <begin position="264"/>
        <end position="285"/>
    </location>
</feature>
<accession>A0A9W6XI04</accession>
<feature type="compositionally biased region" description="Acidic residues" evidence="1">
    <location>
        <begin position="228"/>
        <end position="237"/>
    </location>
</feature>
<evidence type="ECO:0000313" key="2">
    <source>
        <dbReference type="EMBL" id="GMF39109.1"/>
    </source>
</evidence>
<sequence>MVDGCFTGAKHRGLCWKHGECYTVSTNKVGSDLTILLQEAAQSAPSTGARRRRRRVVCAGLTAGALGAAARGARKLQSPKGFAGHTAAASAAWSLTASSLRSSARTTSDKCTSINYPRKLALSCLLGPKAKQRCLSRQKPLMLRCNFAVHGKPENRSKRVLNAPHSDSASYEQEVQRSAHFPTIEGDDEDDSELDQLLRRAMLLLRAKADKNRHRACETNGRKKEEYAAEPDEDEGDDELDQLFQRARALLLLRQRLSKEAQLRDGCRDMGEQGSKDAVELTTSEQDEVDDDLDRLLRRAMLLFAERRRLNAADNAASDNMQNVVGDSATTESDVVRLKTSRSATGSVSPDSPSLTDREDDDEEDDELDRLLARAMALLRHQLHRHADNEEELLQQTSTDADILTGSQLNKGLIHDSVSRAFDGEATPTIPNAGPTVMTAIKVDNAAVEQQSSTSRSTCMSVRADRPQLVDAAQQTSREYTRDEELLVLEPNNAKLAEENAALRQQLADRDSSARMVLLLQEQVRCLQQRERELMRALSRA</sequence>
<evidence type="ECO:0000256" key="1">
    <source>
        <dbReference type="SAM" id="MobiDB-lite"/>
    </source>
</evidence>
<dbReference type="AlphaFoldDB" id="A0A9W6XI04"/>
<comment type="caution">
    <text evidence="2">The sequence shown here is derived from an EMBL/GenBank/DDBJ whole genome shotgun (WGS) entry which is preliminary data.</text>
</comment>
<proteinExistence type="predicted"/>
<feature type="compositionally biased region" description="Polar residues" evidence="1">
    <location>
        <begin position="323"/>
        <end position="333"/>
    </location>
</feature>
<organism evidence="2 3">
    <name type="scientific">Phytophthora fragariaefolia</name>
    <dbReference type="NCBI Taxonomy" id="1490495"/>
    <lineage>
        <taxon>Eukaryota</taxon>
        <taxon>Sar</taxon>
        <taxon>Stramenopiles</taxon>
        <taxon>Oomycota</taxon>
        <taxon>Peronosporomycetes</taxon>
        <taxon>Peronosporales</taxon>
        <taxon>Peronosporaceae</taxon>
        <taxon>Phytophthora</taxon>
    </lineage>
</organism>
<dbReference type="Proteomes" id="UP001165121">
    <property type="component" value="Unassembled WGS sequence"/>
</dbReference>
<reference evidence="2" key="1">
    <citation type="submission" date="2023-04" db="EMBL/GenBank/DDBJ databases">
        <title>Phytophthora fragariaefolia NBRC 109709.</title>
        <authorList>
            <person name="Ichikawa N."/>
            <person name="Sato H."/>
            <person name="Tonouchi N."/>
        </authorList>
    </citation>
    <scope>NUCLEOTIDE SEQUENCE</scope>
    <source>
        <strain evidence="2">NBRC 109709</strain>
    </source>
</reference>
<feature type="region of interest" description="Disordered" evidence="1">
    <location>
        <begin position="214"/>
        <end position="237"/>
    </location>
</feature>
<feature type="region of interest" description="Disordered" evidence="1">
    <location>
        <begin position="323"/>
        <end position="367"/>
    </location>
</feature>
<gene>
    <name evidence="2" type="ORF">Pfra01_001151200</name>
</gene>
<feature type="compositionally biased region" description="Basic and acidic residues" evidence="1">
    <location>
        <begin position="264"/>
        <end position="279"/>
    </location>
</feature>
<feature type="compositionally biased region" description="Acidic residues" evidence="1">
    <location>
        <begin position="358"/>
        <end position="367"/>
    </location>
</feature>
<name>A0A9W6XI04_9STRA</name>
<evidence type="ECO:0000313" key="3">
    <source>
        <dbReference type="Proteomes" id="UP001165121"/>
    </source>
</evidence>